<dbReference type="Gene3D" id="3.90.1150.10">
    <property type="entry name" value="Aspartate Aminotransferase, domain 1"/>
    <property type="match status" value="1"/>
</dbReference>
<evidence type="ECO:0000313" key="4">
    <source>
        <dbReference type="EMBL" id="SIO36274.1"/>
    </source>
</evidence>
<keyword evidence="2" id="KW-0663">Pyridoxal phosphate</keyword>
<dbReference type="STRING" id="1121457.SAMN02745161_2998"/>
<dbReference type="CDD" id="cd00609">
    <property type="entry name" value="AAT_like"/>
    <property type="match status" value="1"/>
</dbReference>
<reference evidence="5" key="1">
    <citation type="submission" date="2016-11" db="EMBL/GenBank/DDBJ databases">
        <authorList>
            <person name="Varghese N."/>
            <person name="Submissions S."/>
        </authorList>
    </citation>
    <scope>NUCLEOTIDE SEQUENCE [LARGE SCALE GENOMIC DNA]</scope>
    <source>
        <strain evidence="5">DSM 17456</strain>
    </source>
</reference>
<dbReference type="OrthoDB" id="9813612at2"/>
<keyword evidence="5" id="KW-1185">Reference proteome</keyword>
<gene>
    <name evidence="4" type="ORF">SAMN02745161_2998</name>
</gene>
<evidence type="ECO:0000259" key="3">
    <source>
        <dbReference type="Pfam" id="PF00155"/>
    </source>
</evidence>
<dbReference type="PANTHER" id="PTHR42885:SF1">
    <property type="entry name" value="THREONINE-PHOSPHATE DECARBOXYLASE"/>
    <property type="match status" value="1"/>
</dbReference>
<dbReference type="PANTHER" id="PTHR42885">
    <property type="entry name" value="HISTIDINOL-PHOSPHATE AMINOTRANSFERASE-RELATED"/>
    <property type="match status" value="1"/>
</dbReference>
<dbReference type="AlphaFoldDB" id="A0A1N6IW86"/>
<proteinExistence type="predicted"/>
<dbReference type="Gene3D" id="3.40.640.10">
    <property type="entry name" value="Type I PLP-dependent aspartate aminotransferase-like (Major domain)"/>
    <property type="match status" value="1"/>
</dbReference>
<protein>
    <submittedName>
        <fullName evidence="4">Threonine-phosphate decarboxylase</fullName>
    </submittedName>
</protein>
<evidence type="ECO:0000313" key="5">
    <source>
        <dbReference type="Proteomes" id="UP000184694"/>
    </source>
</evidence>
<accession>A0A1N6IW86</accession>
<evidence type="ECO:0000256" key="2">
    <source>
        <dbReference type="ARBA" id="ARBA00022898"/>
    </source>
</evidence>
<dbReference type="InterPro" id="IPR004839">
    <property type="entry name" value="Aminotransferase_I/II_large"/>
</dbReference>
<dbReference type="RefSeq" id="WP_074217743.1">
    <property type="nucleotide sequence ID" value="NZ_FSRG01000007.1"/>
</dbReference>
<dbReference type="Proteomes" id="UP000184694">
    <property type="component" value="Unassembled WGS sequence"/>
</dbReference>
<dbReference type="GO" id="GO:0030170">
    <property type="term" value="F:pyridoxal phosphate binding"/>
    <property type="evidence" value="ECO:0007669"/>
    <property type="project" value="InterPro"/>
</dbReference>
<dbReference type="InterPro" id="IPR015424">
    <property type="entry name" value="PyrdxlP-dep_Trfase"/>
</dbReference>
<evidence type="ECO:0000256" key="1">
    <source>
        <dbReference type="ARBA" id="ARBA00001933"/>
    </source>
</evidence>
<organism evidence="4 5">
    <name type="scientific">Halodesulfovibrio marinisediminis DSM 17456</name>
    <dbReference type="NCBI Taxonomy" id="1121457"/>
    <lineage>
        <taxon>Bacteria</taxon>
        <taxon>Pseudomonadati</taxon>
        <taxon>Thermodesulfobacteriota</taxon>
        <taxon>Desulfovibrionia</taxon>
        <taxon>Desulfovibrionales</taxon>
        <taxon>Desulfovibrionaceae</taxon>
        <taxon>Halodesulfovibrio</taxon>
    </lineage>
</organism>
<name>A0A1N6IW86_9BACT</name>
<comment type="cofactor">
    <cofactor evidence="1">
        <name>pyridoxal 5'-phosphate</name>
        <dbReference type="ChEBI" id="CHEBI:597326"/>
    </cofactor>
</comment>
<feature type="domain" description="Aminotransferase class I/classII large" evidence="3">
    <location>
        <begin position="31"/>
        <end position="367"/>
    </location>
</feature>
<sequence length="379" mass="43071">MKDSTTSTQQGAHGGEVFRIARETGTALSNITDFSSNANSLCQDITEEILFSNMQGAYSDYNHYPDTWSSELTAAIATHESVSQSELIVGHGSTETIFLTFQQLKPKKVLLVGPMFSEYAKACSVFAEEYEVINCPSDVSFIPDPAEFAITADYDLVVLCSPNNPATVTYPNMREILKAIKSPYILLDSTYREFLHGEPEYDATRTAMYREWCNSSTRIITMHSFTKFFYCTGVRLGYALSDTDTITKLKQGKMPWTVTASAQKAGIEFLKRIDRYRERLPQMRTYRTMFTNEIRSTDVFASDAIFCGVNFLFCRLKKPEQGAQFYQFLLERNILVRLCDNIPGTEKGFIRMQVKSPEEWKTLITALHDWNALLNTSRC</sequence>
<dbReference type="SUPFAM" id="SSF53383">
    <property type="entry name" value="PLP-dependent transferases"/>
    <property type="match status" value="1"/>
</dbReference>
<dbReference type="Pfam" id="PF00155">
    <property type="entry name" value="Aminotran_1_2"/>
    <property type="match status" value="1"/>
</dbReference>
<dbReference type="InterPro" id="IPR015422">
    <property type="entry name" value="PyrdxlP-dep_Trfase_small"/>
</dbReference>
<dbReference type="EMBL" id="FSRG01000007">
    <property type="protein sequence ID" value="SIO36274.1"/>
    <property type="molecule type" value="Genomic_DNA"/>
</dbReference>
<dbReference type="InterPro" id="IPR015421">
    <property type="entry name" value="PyrdxlP-dep_Trfase_major"/>
</dbReference>